<gene>
    <name evidence="2" type="ORF">BDV95DRAFT_653034</name>
</gene>
<evidence type="ECO:0000256" key="1">
    <source>
        <dbReference type="SAM" id="MobiDB-lite"/>
    </source>
</evidence>
<dbReference type="EMBL" id="JAADJZ010000035">
    <property type="protein sequence ID" value="KAF2865267.1"/>
    <property type="molecule type" value="Genomic_DNA"/>
</dbReference>
<feature type="region of interest" description="Disordered" evidence="1">
    <location>
        <begin position="1"/>
        <end position="28"/>
    </location>
</feature>
<keyword evidence="3" id="KW-1185">Reference proteome</keyword>
<feature type="compositionally biased region" description="Basic and acidic residues" evidence="1">
    <location>
        <begin position="8"/>
        <end position="28"/>
    </location>
</feature>
<sequence>GSPVARGRCPDHRRAWPPQRDLHHDPPHATRLSACASDIAMRCSSGLPPPERQRDFESATAGERGGLPFAERALLGANRCFHGWCASAKRTWGWGERQSRPESICETAYAALPIAPTSDRLAAGAAKAPRQPAGGYALTLHLHQAVFQGPPTRLPSRATSYPTWTKLGKRSRLSDASHTPPPSPYTNYYVYPSLALLPLMSSLCATGLLLPSHANTRRRQCKLYACFRSKPTHPGARAFIVSIVFLSPHTQSPRSIHASSASWPIIVLDTTNHSPSPRHVRQPPRSLQCTTGDLGLETLIDFTRPQLERRIANH</sequence>
<reference evidence="2 3" key="1">
    <citation type="submission" date="2020-01" db="EMBL/GenBank/DDBJ databases">
        <authorList>
            <consortium name="DOE Joint Genome Institute"/>
            <person name="Haridas S."/>
            <person name="Albert R."/>
            <person name="Binder M."/>
            <person name="Bloem J."/>
            <person name="Labutti K."/>
            <person name="Salamov A."/>
            <person name="Andreopoulos B."/>
            <person name="Baker S.E."/>
            <person name="Barry K."/>
            <person name="Bills G."/>
            <person name="Bluhm B.H."/>
            <person name="Cannon C."/>
            <person name="Castanera R."/>
            <person name="Culley D.E."/>
            <person name="Daum C."/>
            <person name="Ezra D."/>
            <person name="Gonzalez J.B."/>
            <person name="Henrissat B."/>
            <person name="Kuo A."/>
            <person name="Liang C."/>
            <person name="Lipzen A."/>
            <person name="Lutzoni F."/>
            <person name="Magnuson J."/>
            <person name="Mondo S."/>
            <person name="Nolan M."/>
            <person name="Ohm R."/>
            <person name="Pangilinan J."/>
            <person name="Park H.-J.H."/>
            <person name="Ramirez L."/>
            <person name="Alfaro M."/>
            <person name="Sun H."/>
            <person name="Tritt A."/>
            <person name="Yoshinaga Y."/>
            <person name="Zwiers L.-H.L."/>
            <person name="Turgeon B.G."/>
            <person name="Goodwin S.B."/>
            <person name="Spatafora J.W."/>
            <person name="Crous P.W."/>
            <person name="Grigoriev I.V."/>
        </authorList>
    </citation>
    <scope>NUCLEOTIDE SEQUENCE [LARGE SCALE GENOMIC DNA]</scope>
    <source>
        <strain evidence="2 3">CBS 611.86</strain>
    </source>
</reference>
<comment type="caution">
    <text evidence="2">The sequence shown here is derived from an EMBL/GenBank/DDBJ whole genome shotgun (WGS) entry which is preliminary data.</text>
</comment>
<dbReference type="AlphaFoldDB" id="A0A7C8I607"/>
<feature type="non-terminal residue" evidence="2">
    <location>
        <position position="1"/>
    </location>
</feature>
<organism evidence="2 3">
    <name type="scientific">Massariosphaeria phaeospora</name>
    <dbReference type="NCBI Taxonomy" id="100035"/>
    <lineage>
        <taxon>Eukaryota</taxon>
        <taxon>Fungi</taxon>
        <taxon>Dikarya</taxon>
        <taxon>Ascomycota</taxon>
        <taxon>Pezizomycotina</taxon>
        <taxon>Dothideomycetes</taxon>
        <taxon>Pleosporomycetidae</taxon>
        <taxon>Pleosporales</taxon>
        <taxon>Pleosporales incertae sedis</taxon>
        <taxon>Massariosphaeria</taxon>
    </lineage>
</organism>
<evidence type="ECO:0000313" key="2">
    <source>
        <dbReference type="EMBL" id="KAF2865267.1"/>
    </source>
</evidence>
<dbReference type="Proteomes" id="UP000481861">
    <property type="component" value="Unassembled WGS sequence"/>
</dbReference>
<proteinExistence type="predicted"/>
<name>A0A7C8I607_9PLEO</name>
<evidence type="ECO:0000313" key="3">
    <source>
        <dbReference type="Proteomes" id="UP000481861"/>
    </source>
</evidence>
<accession>A0A7C8I607</accession>
<protein>
    <submittedName>
        <fullName evidence="2">Uncharacterized protein</fullName>
    </submittedName>
</protein>